<dbReference type="OrthoDB" id="1524817at2"/>
<keyword evidence="2" id="KW-1185">Reference proteome</keyword>
<name>A0A2U9P8B2_STRAS</name>
<organism evidence="1 2">
    <name type="scientific">Streptomyces actuosus</name>
    <dbReference type="NCBI Taxonomy" id="1885"/>
    <lineage>
        <taxon>Bacteria</taxon>
        <taxon>Bacillati</taxon>
        <taxon>Actinomycetota</taxon>
        <taxon>Actinomycetes</taxon>
        <taxon>Kitasatosporales</taxon>
        <taxon>Streptomycetaceae</taxon>
        <taxon>Streptomyces</taxon>
    </lineage>
</organism>
<gene>
    <name evidence="1" type="ORF">DMT42_28100</name>
</gene>
<evidence type="ECO:0000313" key="2">
    <source>
        <dbReference type="Proteomes" id="UP000247634"/>
    </source>
</evidence>
<reference evidence="1 2" key="1">
    <citation type="submission" date="2018-06" db="EMBL/GenBank/DDBJ databases">
        <title>The complete genome sequence of a nosiheptide producer Streptomyces actuosus ATCC 25421: deducing the ability of producing a new class III lantibiotics.</title>
        <authorList>
            <person name="Liu W."/>
            <person name="Sun F."/>
            <person name="Hu Y."/>
        </authorList>
    </citation>
    <scope>NUCLEOTIDE SEQUENCE [LARGE SCALE GENOMIC DNA]</scope>
    <source>
        <strain evidence="1 2">ATCC 25421</strain>
    </source>
</reference>
<dbReference type="AlphaFoldDB" id="A0A2U9P8B2"/>
<dbReference type="EMBL" id="CP029788">
    <property type="protein sequence ID" value="AWT45772.1"/>
    <property type="molecule type" value="Genomic_DNA"/>
</dbReference>
<evidence type="ECO:0000313" key="1">
    <source>
        <dbReference type="EMBL" id="AWT45772.1"/>
    </source>
</evidence>
<proteinExistence type="predicted"/>
<dbReference type="KEGG" id="sact:DMT42_28100"/>
<dbReference type="RefSeq" id="WP_110631178.1">
    <property type="nucleotide sequence ID" value="NZ_CP029788.1"/>
</dbReference>
<protein>
    <submittedName>
        <fullName evidence="1">Uncharacterized protein</fullName>
    </submittedName>
</protein>
<accession>A0A2U9P8B2</accession>
<sequence>MFTLRFSDDAEATLDRLMAGGNATLSKLKKVRRTLGRLQIDPRYPGLRSHQYENFPNLPNEKVWDSYVENQTASAWRIYWMYGPNEKDEQGNEIPVITVLLIGPHL</sequence>
<dbReference type="Proteomes" id="UP000247634">
    <property type="component" value="Chromosome"/>
</dbReference>